<evidence type="ECO:0000313" key="3">
    <source>
        <dbReference type="EMBL" id="CAH9062049.1"/>
    </source>
</evidence>
<keyword evidence="2" id="KW-1133">Transmembrane helix</keyword>
<gene>
    <name evidence="3" type="ORF">CEURO_LOCUS1841</name>
</gene>
<feature type="compositionally biased region" description="Low complexity" evidence="1">
    <location>
        <begin position="265"/>
        <end position="278"/>
    </location>
</feature>
<protein>
    <submittedName>
        <fullName evidence="3">Uncharacterized protein</fullName>
    </submittedName>
</protein>
<dbReference type="PANTHER" id="PTHR33870">
    <property type="entry name" value="CARDIOMYOPATHY-ASSOCIATED PROTEIN"/>
    <property type="match status" value="1"/>
</dbReference>
<feature type="region of interest" description="Disordered" evidence="1">
    <location>
        <begin position="294"/>
        <end position="319"/>
    </location>
</feature>
<keyword evidence="4" id="KW-1185">Reference proteome</keyword>
<feature type="region of interest" description="Disordered" evidence="1">
    <location>
        <begin position="483"/>
        <end position="515"/>
    </location>
</feature>
<feature type="compositionally biased region" description="Acidic residues" evidence="1">
    <location>
        <begin position="252"/>
        <end position="264"/>
    </location>
</feature>
<evidence type="ECO:0000256" key="2">
    <source>
        <dbReference type="SAM" id="Phobius"/>
    </source>
</evidence>
<feature type="region of interest" description="Disordered" evidence="1">
    <location>
        <begin position="158"/>
        <end position="177"/>
    </location>
</feature>
<keyword evidence="2" id="KW-0812">Transmembrane</keyword>
<reference evidence="3" key="1">
    <citation type="submission" date="2022-07" db="EMBL/GenBank/DDBJ databases">
        <authorList>
            <person name="Macas J."/>
            <person name="Novak P."/>
            <person name="Neumann P."/>
        </authorList>
    </citation>
    <scope>NUCLEOTIDE SEQUENCE</scope>
</reference>
<feature type="compositionally biased region" description="Basic and acidic residues" evidence="1">
    <location>
        <begin position="910"/>
        <end position="920"/>
    </location>
</feature>
<dbReference type="EMBL" id="CAMAPE010000004">
    <property type="protein sequence ID" value="CAH9062049.1"/>
    <property type="molecule type" value="Genomic_DNA"/>
</dbReference>
<evidence type="ECO:0000313" key="4">
    <source>
        <dbReference type="Proteomes" id="UP001152484"/>
    </source>
</evidence>
<dbReference type="AlphaFoldDB" id="A0A9P0YK32"/>
<feature type="transmembrane region" description="Helical" evidence="2">
    <location>
        <begin position="22"/>
        <end position="44"/>
    </location>
</feature>
<feature type="compositionally biased region" description="Acidic residues" evidence="1">
    <location>
        <begin position="307"/>
        <end position="319"/>
    </location>
</feature>
<evidence type="ECO:0000256" key="1">
    <source>
        <dbReference type="SAM" id="MobiDB-lite"/>
    </source>
</evidence>
<organism evidence="3 4">
    <name type="scientific">Cuscuta europaea</name>
    <name type="common">European dodder</name>
    <dbReference type="NCBI Taxonomy" id="41803"/>
    <lineage>
        <taxon>Eukaryota</taxon>
        <taxon>Viridiplantae</taxon>
        <taxon>Streptophyta</taxon>
        <taxon>Embryophyta</taxon>
        <taxon>Tracheophyta</taxon>
        <taxon>Spermatophyta</taxon>
        <taxon>Magnoliopsida</taxon>
        <taxon>eudicotyledons</taxon>
        <taxon>Gunneridae</taxon>
        <taxon>Pentapetalae</taxon>
        <taxon>asterids</taxon>
        <taxon>lamiids</taxon>
        <taxon>Solanales</taxon>
        <taxon>Convolvulaceae</taxon>
        <taxon>Cuscuteae</taxon>
        <taxon>Cuscuta</taxon>
        <taxon>Cuscuta subgen. Cuscuta</taxon>
    </lineage>
</organism>
<feature type="region of interest" description="Disordered" evidence="1">
    <location>
        <begin position="586"/>
        <end position="609"/>
    </location>
</feature>
<keyword evidence="2" id="KW-0472">Membrane</keyword>
<feature type="compositionally biased region" description="Polar residues" evidence="1">
    <location>
        <begin position="490"/>
        <end position="515"/>
    </location>
</feature>
<name>A0A9P0YK32_CUSEU</name>
<accession>A0A9P0YK32</accession>
<feature type="compositionally biased region" description="Basic and acidic residues" evidence="1">
    <location>
        <begin position="708"/>
        <end position="722"/>
    </location>
</feature>
<feature type="region of interest" description="Disordered" evidence="1">
    <location>
        <begin position="242"/>
        <end position="278"/>
    </location>
</feature>
<dbReference type="Proteomes" id="UP001152484">
    <property type="component" value="Unassembled WGS sequence"/>
</dbReference>
<comment type="caution">
    <text evidence="3">The sequence shown here is derived from an EMBL/GenBank/DDBJ whole genome shotgun (WGS) entry which is preliminary data.</text>
</comment>
<sequence>MGVQLPDVAVEMRKVLIFSIKTCYKIVSSHPFLVGLLCFLALLYRSFPLVFSVLVSVSPVLICTAILLGTLLNFGNPNIPEVEKEEEGKTIHDHIVSLKTGVLSNSTVLEKDESYYSVEQFKENKNILDQLLDDPCCGKVENQTRGIELYDGNISEHKYSPIPNMDDESLDSDYEKPSYSCDNNMDEHNLDFDKKSADSCDSKMVNIGSPLIDREDFEHHQYSPVHNIDDDRNLKFDEKDSKVAMVDSKQEEQEEDADYDDETSDSGSDGAESSSPDASLADIIPILDELHPLLDEDENNPQPVNDSDSESDDGYENQEVEEKIRKEQAEIKSRMIIWTEEDEKNLMDLGSSEIERNQRLESLIARRRARMNRRSTMVEKNLIDFESVCDLIPFNISPISIPKKNPFDLAADDIGLPPIPGSAPSVMLSRSNPFDIPYDSSEEKPDLMEDSFQQEFKTAKDPFFSVRPSLFVPIIQDKRSEGASYPRFQRQPSELSESKVSSIPETESNDSAIDSEVQNLADETDGMSWKSEENGLEVGPSPAVPAHEGCASAEALDLIATEIHSQPETSIGGADVDENHQYREPMYDLSPTGVEKRSSSSIASDDQVKEIKEMEKSTPISEEILANTCSQPNSPGYKCAAAAMSFLQSDDELRLVDSKDQTEVQQETPLMLMESPKKASDSNVLEMRDVDGEAHSPPSHAFNQMLHTGDDGQTDTKESSVNELENGDHIDVLSPHKFFMEAIDFHGNMQHVDDETDDIKEIDERILSELDAVGDFSFNEPVSTSFSNEFESLSVLHNIGSVSPRFLEEKEIEEKEDSNFVHEKSFPVLGPSLLNQNSSTEDVNLGATLVEEASSLKDPESSYENKGVLELSELPQENEKCDPLDHHFHIDSPFEQIDHEERERPDLLDQSTHSDIDNEKAPVNSGSPRNVILHEHVTLIHNEIPCSQDRLANKVELDTEGNLSEEISYDVPEKLDCEVNSKDSNFITSVEKVDQEAPKHDDSS</sequence>
<dbReference type="PANTHER" id="PTHR33870:SF22">
    <property type="match status" value="1"/>
</dbReference>
<feature type="region of interest" description="Disordered" evidence="1">
    <location>
        <begin position="910"/>
        <end position="929"/>
    </location>
</feature>
<feature type="region of interest" description="Disordered" evidence="1">
    <location>
        <begin position="690"/>
        <end position="722"/>
    </location>
</feature>
<proteinExistence type="predicted"/>
<feature type="transmembrane region" description="Helical" evidence="2">
    <location>
        <begin position="50"/>
        <end position="74"/>
    </location>
</feature>
<dbReference type="OrthoDB" id="1908091at2759"/>